<protein>
    <submittedName>
        <fullName evidence="5">Exopolysaccharide production protein</fullName>
    </submittedName>
</protein>
<gene>
    <name evidence="5" type="ordered locus">KKY_3117</name>
</gene>
<dbReference type="PANTHER" id="PTHR30576:SF0">
    <property type="entry name" value="UNDECAPRENYL-PHOSPHATE N-ACETYLGALACTOSAMINYL 1-PHOSPHATE TRANSFERASE-RELATED"/>
    <property type="match status" value="1"/>
</dbReference>
<dbReference type="STRING" id="1082931.KKY_3117"/>
<evidence type="ECO:0000259" key="4">
    <source>
        <dbReference type="Pfam" id="PF02397"/>
    </source>
</evidence>
<evidence type="ECO:0000256" key="3">
    <source>
        <dbReference type="SAM" id="Phobius"/>
    </source>
</evidence>
<accession>G4RGV4</accession>
<dbReference type="eggNOG" id="COG2148">
    <property type="taxonomic scope" value="Bacteria"/>
</dbReference>
<dbReference type="EMBL" id="CP003075">
    <property type="protein sequence ID" value="AEQ53107.1"/>
    <property type="molecule type" value="Genomic_DNA"/>
</dbReference>
<dbReference type="InterPro" id="IPR003362">
    <property type="entry name" value="Bact_transf"/>
</dbReference>
<dbReference type="Pfam" id="PF02397">
    <property type="entry name" value="Bac_transf"/>
    <property type="match status" value="1"/>
</dbReference>
<keyword evidence="2" id="KW-0270">Exopolysaccharide synthesis</keyword>
<dbReference type="PANTHER" id="PTHR30576">
    <property type="entry name" value="COLANIC BIOSYNTHESIS UDP-GLUCOSE LIPID CARRIER TRANSFERASE"/>
    <property type="match status" value="1"/>
</dbReference>
<evidence type="ECO:0000313" key="5">
    <source>
        <dbReference type="EMBL" id="AEQ53107.1"/>
    </source>
</evidence>
<evidence type="ECO:0000256" key="1">
    <source>
        <dbReference type="ARBA" id="ARBA00006464"/>
    </source>
</evidence>
<comment type="similarity">
    <text evidence="1">Belongs to the bacterial sugar transferase family.</text>
</comment>
<evidence type="ECO:0000256" key="2">
    <source>
        <dbReference type="ARBA" id="ARBA00023169"/>
    </source>
</evidence>
<feature type="domain" description="Bacterial sugar transferase" evidence="4">
    <location>
        <begin position="69"/>
        <end position="255"/>
    </location>
</feature>
<reference evidence="5 6" key="1">
    <citation type="journal article" date="2012" name="J. Bacteriol.">
        <title>Complete genome sequence of Pelagibacterium halotolerans B2T.</title>
        <authorList>
            <person name="Huo Y.Y."/>
            <person name="Cheng H."/>
            <person name="Han X.F."/>
            <person name="Jiang X.W."/>
            <person name="Sun C."/>
            <person name="Zhang X.Q."/>
            <person name="Zhu X.F."/>
            <person name="Liu Y.F."/>
            <person name="Li P.F."/>
            <person name="Ni P.X."/>
            <person name="Wu M."/>
        </authorList>
    </citation>
    <scope>NUCLEOTIDE SEQUENCE [LARGE SCALE GENOMIC DNA]</scope>
    <source>
        <strain evidence="6">DSM 22347 / JCM 15775 / CGMCC 1.7692 / B2</strain>
    </source>
</reference>
<dbReference type="HOGENOM" id="CLU_024920_1_2_5"/>
<dbReference type="GO" id="GO:0000271">
    <property type="term" value="P:polysaccharide biosynthetic process"/>
    <property type="evidence" value="ECO:0007669"/>
    <property type="project" value="UniProtKB-KW"/>
</dbReference>
<dbReference type="KEGG" id="phl:KKY_3117"/>
<dbReference type="Proteomes" id="UP000008850">
    <property type="component" value="Chromosome"/>
</dbReference>
<keyword evidence="3" id="KW-0472">Membrane</keyword>
<sequence length="263" mass="29330">MLELAKERVHAQSRTYDYPMSESVSAIPPSGYNGTARVSQQSGLRLTFLQDGPALAHSTHKRSMQLALKRVMDVLVSAITLIMLSPAFLLIAVAIRTSSKGSILFRQTREGLNGKPIEIYKFRTMYIDRCDISGVAQTTSDDPRITPIGRFLRRTSLDELPQLFNILKGDMSLIGPRPHAFGMFAGGTTYERLVPYYKARQTMKPGLSGWAQANGLRGPTDNAIRARARIDHDLAYIENFSLLLDIKIIWKTLRQEFLGGTGL</sequence>
<evidence type="ECO:0000313" key="6">
    <source>
        <dbReference type="Proteomes" id="UP000008850"/>
    </source>
</evidence>
<organism evidence="5 6">
    <name type="scientific">Pelagibacterium halotolerans (strain DSM 22347 / JCM 15775 / CGMCC 1.7692 / B2)</name>
    <dbReference type="NCBI Taxonomy" id="1082931"/>
    <lineage>
        <taxon>Bacteria</taxon>
        <taxon>Pseudomonadati</taxon>
        <taxon>Pseudomonadota</taxon>
        <taxon>Alphaproteobacteria</taxon>
        <taxon>Hyphomicrobiales</taxon>
        <taxon>Devosiaceae</taxon>
        <taxon>Pelagibacterium</taxon>
    </lineage>
</organism>
<dbReference type="AlphaFoldDB" id="G4RGV4"/>
<name>G4RGV4_PELHB</name>
<keyword evidence="3" id="KW-0812">Transmembrane</keyword>
<proteinExistence type="inferred from homology"/>
<feature type="transmembrane region" description="Helical" evidence="3">
    <location>
        <begin position="71"/>
        <end position="95"/>
    </location>
</feature>
<keyword evidence="6" id="KW-1185">Reference proteome</keyword>
<keyword evidence="3" id="KW-1133">Transmembrane helix</keyword>
<dbReference type="GO" id="GO:0016780">
    <property type="term" value="F:phosphotransferase activity, for other substituted phosphate groups"/>
    <property type="evidence" value="ECO:0007669"/>
    <property type="project" value="TreeGrafter"/>
</dbReference>